<dbReference type="AlphaFoldDB" id="X1C7I6"/>
<evidence type="ECO:0000313" key="1">
    <source>
        <dbReference type="EMBL" id="GAH04001.1"/>
    </source>
</evidence>
<dbReference type="EMBL" id="BART01024428">
    <property type="protein sequence ID" value="GAH04001.1"/>
    <property type="molecule type" value="Genomic_DNA"/>
</dbReference>
<name>X1C7I6_9ZZZZ</name>
<protein>
    <submittedName>
        <fullName evidence="1">Uncharacterized protein</fullName>
    </submittedName>
</protein>
<organism evidence="1">
    <name type="scientific">marine sediment metagenome</name>
    <dbReference type="NCBI Taxonomy" id="412755"/>
    <lineage>
        <taxon>unclassified sequences</taxon>
        <taxon>metagenomes</taxon>
        <taxon>ecological metagenomes</taxon>
    </lineage>
</organism>
<feature type="non-terminal residue" evidence="1">
    <location>
        <position position="98"/>
    </location>
</feature>
<gene>
    <name evidence="1" type="ORF">S01H4_44129</name>
</gene>
<reference evidence="1" key="1">
    <citation type="journal article" date="2014" name="Front. Microbiol.">
        <title>High frequency of phylogenetically diverse reductive dehalogenase-homologous genes in deep subseafloor sedimentary metagenomes.</title>
        <authorList>
            <person name="Kawai M."/>
            <person name="Futagami T."/>
            <person name="Toyoda A."/>
            <person name="Takaki Y."/>
            <person name="Nishi S."/>
            <person name="Hori S."/>
            <person name="Arai W."/>
            <person name="Tsubouchi T."/>
            <person name="Morono Y."/>
            <person name="Uchiyama I."/>
            <person name="Ito T."/>
            <person name="Fujiyama A."/>
            <person name="Inagaki F."/>
            <person name="Takami H."/>
        </authorList>
    </citation>
    <scope>NUCLEOTIDE SEQUENCE</scope>
    <source>
        <strain evidence="1">Expedition CK06-06</strain>
    </source>
</reference>
<sequence length="98" mass="10798">MGWLAGAELSLMERSQESAGPFRYPAYGTGNAHNTWYPCSIVDAKGKEIPWIDKQGRALKTVEDRIRAGGQGPEAARLIPDLSDRIARGEFSLPFYAD</sequence>
<comment type="caution">
    <text evidence="1">The sequence shown here is derived from an EMBL/GenBank/DDBJ whole genome shotgun (WGS) entry which is preliminary data.</text>
</comment>
<accession>X1C7I6</accession>
<proteinExistence type="predicted"/>